<keyword evidence="4" id="KW-1185">Reference proteome</keyword>
<organism evidence="3 4">
    <name type="scientific">Polynucleobacter sphagniphilus</name>
    <dbReference type="NCBI Taxonomy" id="1743169"/>
    <lineage>
        <taxon>Bacteria</taxon>
        <taxon>Pseudomonadati</taxon>
        <taxon>Pseudomonadota</taxon>
        <taxon>Betaproteobacteria</taxon>
        <taxon>Burkholderiales</taxon>
        <taxon>Burkholderiaceae</taxon>
        <taxon>Polynucleobacter</taxon>
    </lineage>
</organism>
<dbReference type="CDD" id="cd00093">
    <property type="entry name" value="HTH_XRE"/>
    <property type="match status" value="1"/>
</dbReference>
<dbReference type="SUPFAM" id="SSF47413">
    <property type="entry name" value="lambda repressor-like DNA-binding domains"/>
    <property type="match status" value="1"/>
</dbReference>
<dbReference type="AlphaFoldDB" id="A0AA43MBG5"/>
<dbReference type="PANTHER" id="PTHR36924:SF1">
    <property type="entry name" value="ANTITOXIN HIGA-1"/>
    <property type="match status" value="1"/>
</dbReference>
<reference evidence="3" key="1">
    <citation type="submission" date="2023-04" db="EMBL/GenBank/DDBJ databases">
        <title>Genome Encyclopedia of Bacteria and Archaea VI: Functional Genomics of Type Strains.</title>
        <authorList>
            <person name="Whitman W."/>
        </authorList>
    </citation>
    <scope>NUCLEOTIDE SEQUENCE</scope>
    <source>
        <strain evidence="3">Enz.4-51</strain>
    </source>
</reference>
<evidence type="ECO:0000256" key="1">
    <source>
        <dbReference type="ARBA" id="ARBA00023125"/>
    </source>
</evidence>
<protein>
    <submittedName>
        <fullName evidence="3">Addiction module HigA family antidote</fullName>
    </submittedName>
</protein>
<dbReference type="InterPro" id="IPR013430">
    <property type="entry name" value="Toxin_antidote_HigA"/>
</dbReference>
<dbReference type="SMART" id="SM00530">
    <property type="entry name" value="HTH_XRE"/>
    <property type="match status" value="1"/>
</dbReference>
<keyword evidence="1" id="KW-0238">DNA-binding</keyword>
<proteinExistence type="predicted"/>
<dbReference type="PROSITE" id="PS50943">
    <property type="entry name" value="HTH_CROC1"/>
    <property type="match status" value="1"/>
</dbReference>
<dbReference type="PANTHER" id="PTHR36924">
    <property type="entry name" value="ANTITOXIN HIGA-1"/>
    <property type="match status" value="1"/>
</dbReference>
<comment type="caution">
    <text evidence="3">The sequence shown here is derived from an EMBL/GenBank/DDBJ whole genome shotgun (WGS) entry which is preliminary data.</text>
</comment>
<dbReference type="InterPro" id="IPR010982">
    <property type="entry name" value="Lambda_DNA-bd_dom_sf"/>
</dbReference>
<sequence length="111" mass="12309">MKKTMRSLRNANRRPTHPGAILREDVLPELGITQAAFANHLGVSRLTVSEILHEKRGISAEMAVRISKVIGGTPESWLHMQEAVDLWEVEQRFKSNPAIAPMAMKPLMAAA</sequence>
<dbReference type="GO" id="GO:0003677">
    <property type="term" value="F:DNA binding"/>
    <property type="evidence" value="ECO:0007669"/>
    <property type="project" value="UniProtKB-KW"/>
</dbReference>
<evidence type="ECO:0000313" key="4">
    <source>
        <dbReference type="Proteomes" id="UP001161160"/>
    </source>
</evidence>
<feature type="domain" description="HTH cro/C1-type" evidence="2">
    <location>
        <begin position="29"/>
        <end position="77"/>
    </location>
</feature>
<dbReference type="EMBL" id="JARXYA010000016">
    <property type="protein sequence ID" value="MDH6504829.1"/>
    <property type="molecule type" value="Genomic_DNA"/>
</dbReference>
<dbReference type="Pfam" id="PF01381">
    <property type="entry name" value="HTH_3"/>
    <property type="match status" value="1"/>
</dbReference>
<accession>A0AA43MBG5</accession>
<gene>
    <name evidence="3" type="ORF">M2127_002158</name>
</gene>
<dbReference type="InterPro" id="IPR001387">
    <property type="entry name" value="Cro/C1-type_HTH"/>
</dbReference>
<evidence type="ECO:0000259" key="2">
    <source>
        <dbReference type="PROSITE" id="PS50943"/>
    </source>
</evidence>
<evidence type="ECO:0000313" key="3">
    <source>
        <dbReference type="EMBL" id="MDH6504829.1"/>
    </source>
</evidence>
<dbReference type="Proteomes" id="UP001161160">
    <property type="component" value="Unassembled WGS sequence"/>
</dbReference>
<dbReference type="GeneID" id="83595021"/>
<dbReference type="Gene3D" id="1.10.260.40">
    <property type="entry name" value="lambda repressor-like DNA-binding domains"/>
    <property type="match status" value="1"/>
</dbReference>
<dbReference type="RefSeq" id="WP_076022755.1">
    <property type="nucleotide sequence ID" value="NZ_JAQFIK010000001.1"/>
</dbReference>
<dbReference type="NCBIfam" id="TIGR02607">
    <property type="entry name" value="antidote_HigA"/>
    <property type="match status" value="1"/>
</dbReference>
<name>A0AA43MBG5_9BURK</name>